<feature type="region of interest" description="Disordered" evidence="1">
    <location>
        <begin position="91"/>
        <end position="148"/>
    </location>
</feature>
<gene>
    <name evidence="2" type="ORF">HS99_0003320</name>
</gene>
<accession>A0A1E7NGA1</accession>
<evidence type="ECO:0000313" key="2">
    <source>
        <dbReference type="EMBL" id="OEV39704.1"/>
    </source>
</evidence>
<dbReference type="AlphaFoldDB" id="A0A1E7NGA1"/>
<feature type="compositionally biased region" description="Low complexity" evidence="1">
    <location>
        <begin position="100"/>
        <end position="111"/>
    </location>
</feature>
<evidence type="ECO:0000313" key="3">
    <source>
        <dbReference type="Proteomes" id="UP000037395"/>
    </source>
</evidence>
<protein>
    <submittedName>
        <fullName evidence="2">Uncharacterized protein</fullName>
    </submittedName>
</protein>
<keyword evidence="3" id="KW-1185">Reference proteome</keyword>
<dbReference type="Proteomes" id="UP000037395">
    <property type="component" value="Unassembled WGS sequence"/>
</dbReference>
<comment type="caution">
    <text evidence="2">The sequence shown here is derived from an EMBL/GenBank/DDBJ whole genome shotgun (WGS) entry which is preliminary data.</text>
</comment>
<evidence type="ECO:0000256" key="1">
    <source>
        <dbReference type="SAM" id="MobiDB-lite"/>
    </source>
</evidence>
<dbReference type="RefSeq" id="WP_050367064.1">
    <property type="nucleotide sequence ID" value="NZ_JBEZYM010000045.1"/>
</dbReference>
<proteinExistence type="predicted"/>
<sequence length="148" mass="14619">MNDQESTSSAPSRGTALLLRPVESAASAVRRVPGAGAVGGMVDGVLDTVGLVSPRARRIAAYTGAGLLGAVGAVEWPVAAAGAAAVWLTQARPKSSTGSAATPAREGAPAAKSRTTEAPKASRSGGTAPSRRRTTIAASAGSSRRKTV</sequence>
<name>A0A1E7NGA1_KITAU</name>
<reference evidence="2" key="1">
    <citation type="submission" date="2016-08" db="EMBL/GenBank/DDBJ databases">
        <title>Sequencing, Assembly and Comparative Genomics of S. aureofaciens ATCC 10762.</title>
        <authorList>
            <person name="Gradnigo J.S."/>
            <person name="Johnson N."/>
            <person name="Somerville G.A."/>
        </authorList>
    </citation>
    <scope>NUCLEOTIDE SEQUENCE [LARGE SCALE GENOMIC DNA]</scope>
    <source>
        <strain evidence="2">ATCC 10762</strain>
    </source>
</reference>
<dbReference type="EMBL" id="JPRF03000001">
    <property type="protein sequence ID" value="OEV39704.1"/>
    <property type="molecule type" value="Genomic_DNA"/>
</dbReference>
<organism evidence="2 3">
    <name type="scientific">Kitasatospora aureofaciens</name>
    <name type="common">Streptomyces aureofaciens</name>
    <dbReference type="NCBI Taxonomy" id="1894"/>
    <lineage>
        <taxon>Bacteria</taxon>
        <taxon>Bacillati</taxon>
        <taxon>Actinomycetota</taxon>
        <taxon>Actinomycetes</taxon>
        <taxon>Kitasatosporales</taxon>
        <taxon>Streptomycetaceae</taxon>
        <taxon>Kitasatospora</taxon>
    </lineage>
</organism>